<keyword evidence="2 7" id="KW-0813">Transport</keyword>
<dbReference type="PROSITE" id="PS50928">
    <property type="entry name" value="ABC_TM1"/>
    <property type="match status" value="1"/>
</dbReference>
<evidence type="ECO:0000256" key="7">
    <source>
        <dbReference type="RuleBase" id="RU363032"/>
    </source>
</evidence>
<evidence type="ECO:0000259" key="8">
    <source>
        <dbReference type="PROSITE" id="PS50928"/>
    </source>
</evidence>
<feature type="transmembrane region" description="Helical" evidence="7">
    <location>
        <begin position="52"/>
        <end position="84"/>
    </location>
</feature>
<dbReference type="InterPro" id="IPR000515">
    <property type="entry name" value="MetI-like"/>
</dbReference>
<organism evidence="9 10">
    <name type="scientific">Pseudooceanicola marinus</name>
    <dbReference type="NCBI Taxonomy" id="396013"/>
    <lineage>
        <taxon>Bacteria</taxon>
        <taxon>Pseudomonadati</taxon>
        <taxon>Pseudomonadota</taxon>
        <taxon>Alphaproteobacteria</taxon>
        <taxon>Rhodobacterales</taxon>
        <taxon>Paracoccaceae</taxon>
        <taxon>Pseudooceanicola</taxon>
    </lineage>
</organism>
<dbReference type="EMBL" id="FWFN01000001">
    <property type="protein sequence ID" value="SLN11910.1"/>
    <property type="molecule type" value="Genomic_DNA"/>
</dbReference>
<gene>
    <name evidence="9" type="primary">ssuC_3</name>
    <name evidence="9" type="ORF">PSM7751_00188</name>
</gene>
<protein>
    <submittedName>
        <fullName evidence="9">Putative aliphatic sulfonates transport permease protein SsuC</fullName>
    </submittedName>
</protein>
<dbReference type="OrthoDB" id="9786495at2"/>
<feature type="transmembrane region" description="Helical" evidence="7">
    <location>
        <begin position="175"/>
        <end position="197"/>
    </location>
</feature>
<keyword evidence="3" id="KW-1003">Cell membrane</keyword>
<comment type="similarity">
    <text evidence="7">Belongs to the binding-protein-dependent transport system permease family.</text>
</comment>
<dbReference type="InterPro" id="IPR035906">
    <property type="entry name" value="MetI-like_sf"/>
</dbReference>
<dbReference type="GO" id="GO:0005886">
    <property type="term" value="C:plasma membrane"/>
    <property type="evidence" value="ECO:0007669"/>
    <property type="project" value="UniProtKB-SubCell"/>
</dbReference>
<evidence type="ECO:0000256" key="2">
    <source>
        <dbReference type="ARBA" id="ARBA00022448"/>
    </source>
</evidence>
<comment type="subcellular location">
    <subcellularLocation>
        <location evidence="1 7">Cell membrane</location>
        <topology evidence="1 7">Multi-pass membrane protein</topology>
    </subcellularLocation>
</comment>
<feature type="domain" description="ABC transmembrane type-1" evidence="8">
    <location>
        <begin position="56"/>
        <end position="236"/>
    </location>
</feature>
<sequence>MSVLRQFLPAFFLTAALLALWQGYCARADVSPLILPAPSDVARGLWANRADLARHAGATLLVAGLGFSLSVVFAFASSVALWFLPALRRGVLPLMVASQTVPIVALAPLMVLWFGFGLLPKVLLVILVTFFPMLVSLLSGYARLPQAYHDQLVSMGAGRVALFRRAALPVARPQFFAGLRISATYAIVATIFAEYAGARQGLGIWILTAKNNFRADLVLSAVVLSAVLTLSLLGLLHLIDRVTGRRFRGGDDAAA</sequence>
<evidence type="ECO:0000256" key="1">
    <source>
        <dbReference type="ARBA" id="ARBA00004651"/>
    </source>
</evidence>
<dbReference type="Pfam" id="PF00528">
    <property type="entry name" value="BPD_transp_1"/>
    <property type="match status" value="1"/>
</dbReference>
<evidence type="ECO:0000313" key="10">
    <source>
        <dbReference type="Proteomes" id="UP000193963"/>
    </source>
</evidence>
<dbReference type="Proteomes" id="UP000193963">
    <property type="component" value="Unassembled WGS sequence"/>
</dbReference>
<keyword evidence="5 7" id="KW-1133">Transmembrane helix</keyword>
<accession>A0A1X6Y725</accession>
<evidence type="ECO:0000313" key="9">
    <source>
        <dbReference type="EMBL" id="SLN11910.1"/>
    </source>
</evidence>
<proteinExistence type="inferred from homology"/>
<evidence type="ECO:0000256" key="4">
    <source>
        <dbReference type="ARBA" id="ARBA00022692"/>
    </source>
</evidence>
<feature type="transmembrane region" description="Helical" evidence="7">
    <location>
        <begin position="122"/>
        <end position="142"/>
    </location>
</feature>
<dbReference type="PANTHER" id="PTHR30151">
    <property type="entry name" value="ALKANE SULFONATE ABC TRANSPORTER-RELATED, MEMBRANE SUBUNIT"/>
    <property type="match status" value="1"/>
</dbReference>
<dbReference type="AlphaFoldDB" id="A0A1X6Y725"/>
<name>A0A1X6Y725_9RHOB</name>
<dbReference type="PANTHER" id="PTHR30151:SF20">
    <property type="entry name" value="ABC TRANSPORTER PERMEASE PROTEIN HI_0355-RELATED"/>
    <property type="match status" value="1"/>
</dbReference>
<keyword evidence="10" id="KW-1185">Reference proteome</keyword>
<dbReference type="GO" id="GO:0055085">
    <property type="term" value="P:transmembrane transport"/>
    <property type="evidence" value="ECO:0007669"/>
    <property type="project" value="InterPro"/>
</dbReference>
<dbReference type="SUPFAM" id="SSF161098">
    <property type="entry name" value="MetI-like"/>
    <property type="match status" value="1"/>
</dbReference>
<reference evidence="10" key="1">
    <citation type="submission" date="2017-03" db="EMBL/GenBank/DDBJ databases">
        <authorList>
            <person name="Rodrigo-Torres L."/>
            <person name="Arahal R.D."/>
            <person name="Lucena T."/>
        </authorList>
    </citation>
    <scope>NUCLEOTIDE SEQUENCE [LARGE SCALE GENOMIC DNA]</scope>
    <source>
        <strain evidence="10">CECT 7751</strain>
    </source>
</reference>
<evidence type="ECO:0000256" key="3">
    <source>
        <dbReference type="ARBA" id="ARBA00022475"/>
    </source>
</evidence>
<dbReference type="Gene3D" id="1.10.3720.10">
    <property type="entry name" value="MetI-like"/>
    <property type="match status" value="1"/>
</dbReference>
<keyword evidence="4 7" id="KW-0812">Transmembrane</keyword>
<evidence type="ECO:0000256" key="5">
    <source>
        <dbReference type="ARBA" id="ARBA00022989"/>
    </source>
</evidence>
<feature type="transmembrane region" description="Helical" evidence="7">
    <location>
        <begin position="217"/>
        <end position="239"/>
    </location>
</feature>
<evidence type="ECO:0000256" key="6">
    <source>
        <dbReference type="ARBA" id="ARBA00023136"/>
    </source>
</evidence>
<dbReference type="RefSeq" id="WP_085886120.1">
    <property type="nucleotide sequence ID" value="NZ_FWFN01000001.1"/>
</dbReference>
<feature type="transmembrane region" description="Helical" evidence="7">
    <location>
        <begin position="91"/>
        <end position="116"/>
    </location>
</feature>
<keyword evidence="6 7" id="KW-0472">Membrane</keyword>
<dbReference type="CDD" id="cd06261">
    <property type="entry name" value="TM_PBP2"/>
    <property type="match status" value="1"/>
</dbReference>